<accession>A0A8H3J6Z0</accession>
<dbReference type="Proteomes" id="UP000664534">
    <property type="component" value="Unassembled WGS sequence"/>
</dbReference>
<dbReference type="EMBL" id="CAJPDT010000160">
    <property type="protein sequence ID" value="CAF9941876.1"/>
    <property type="molecule type" value="Genomic_DNA"/>
</dbReference>
<sequence length="336" mass="35565">MSFACIFFVFWLLNVCSVGVFVDCAILAERQPYPDYLASSLNSSSQSSNVTLVTKVVAITSFLGSPEAPSTTNAPDQSDGNAVITDVVRVGVTTANPADCQPLLCSINVAVSDSLSSSKLKQTLNMVSVGFRILLASGVRKHSVSLHNLRSTISGTSTWIDPVSLHASYLDNVVKYHTDRAPRQSPSIYGIFYSISLSNGCGSLSTTWDSITMSFTPGALSTVAPVGTTAEVFNFADLPCPPPGIYVEPGQLYQPQFAPPRVFFSSLMAANPAALQGCPDGVWADGWSDPPIAFITSGPLEGPGQAGGGRPPRLRRELAANAHRFARTPTQTAGRS</sequence>
<comment type="caution">
    <text evidence="2">The sequence shown here is derived from an EMBL/GenBank/DDBJ whole genome shotgun (WGS) entry which is preliminary data.</text>
</comment>
<feature type="chain" id="PRO_5044809576" evidence="1">
    <location>
        <begin position="20"/>
        <end position="336"/>
    </location>
</feature>
<organism evidence="2 3">
    <name type="scientific">Imshaugia aleurites</name>
    <dbReference type="NCBI Taxonomy" id="172621"/>
    <lineage>
        <taxon>Eukaryota</taxon>
        <taxon>Fungi</taxon>
        <taxon>Dikarya</taxon>
        <taxon>Ascomycota</taxon>
        <taxon>Pezizomycotina</taxon>
        <taxon>Lecanoromycetes</taxon>
        <taxon>OSLEUM clade</taxon>
        <taxon>Lecanoromycetidae</taxon>
        <taxon>Lecanorales</taxon>
        <taxon>Lecanorineae</taxon>
        <taxon>Parmeliaceae</taxon>
        <taxon>Imshaugia</taxon>
    </lineage>
</organism>
<feature type="signal peptide" evidence="1">
    <location>
        <begin position="1"/>
        <end position="19"/>
    </location>
</feature>
<reference evidence="2" key="1">
    <citation type="submission" date="2021-03" db="EMBL/GenBank/DDBJ databases">
        <authorList>
            <person name="Tagirdzhanova G."/>
        </authorList>
    </citation>
    <scope>NUCLEOTIDE SEQUENCE</scope>
</reference>
<keyword evidence="1" id="KW-0732">Signal</keyword>
<dbReference type="AlphaFoldDB" id="A0A8H3J6Z0"/>
<proteinExistence type="predicted"/>
<evidence type="ECO:0000256" key="1">
    <source>
        <dbReference type="SAM" id="SignalP"/>
    </source>
</evidence>
<evidence type="ECO:0000313" key="3">
    <source>
        <dbReference type="Proteomes" id="UP000664534"/>
    </source>
</evidence>
<keyword evidence="3" id="KW-1185">Reference proteome</keyword>
<gene>
    <name evidence="2" type="ORF">IMSHALPRED_003075</name>
</gene>
<name>A0A8H3J6Z0_9LECA</name>
<protein>
    <submittedName>
        <fullName evidence="2">Uncharacterized protein</fullName>
    </submittedName>
</protein>
<dbReference type="OrthoDB" id="5402584at2759"/>
<evidence type="ECO:0000313" key="2">
    <source>
        <dbReference type="EMBL" id="CAF9941876.1"/>
    </source>
</evidence>